<dbReference type="Pfam" id="PF25601">
    <property type="entry name" value="AAA_lid_14"/>
    <property type="match status" value="1"/>
</dbReference>
<dbReference type="InterPro" id="IPR002197">
    <property type="entry name" value="HTH_Fis"/>
</dbReference>
<dbReference type="SUPFAM" id="SSF46689">
    <property type="entry name" value="Homeodomain-like"/>
    <property type="match status" value="1"/>
</dbReference>
<gene>
    <name evidence="9" type="ORF">TW77_17795</name>
</gene>
<feature type="modified residue" description="4-aspartylphosphate" evidence="6">
    <location>
        <position position="53"/>
    </location>
</feature>
<dbReference type="FunFam" id="3.40.50.300:FF:000006">
    <property type="entry name" value="DNA-binding transcriptional regulator NtrC"/>
    <property type="match status" value="1"/>
</dbReference>
<dbReference type="InterPro" id="IPR025943">
    <property type="entry name" value="Sigma_54_int_dom_ATP-bd_2"/>
</dbReference>
<dbReference type="SMART" id="SM00382">
    <property type="entry name" value="AAA"/>
    <property type="match status" value="1"/>
</dbReference>
<dbReference type="InterPro" id="IPR002078">
    <property type="entry name" value="Sigma_54_int"/>
</dbReference>
<dbReference type="CDD" id="cd00009">
    <property type="entry name" value="AAA"/>
    <property type="match status" value="1"/>
</dbReference>
<dbReference type="Pfam" id="PF00072">
    <property type="entry name" value="Response_reg"/>
    <property type="match status" value="1"/>
</dbReference>
<evidence type="ECO:0000256" key="5">
    <source>
        <dbReference type="ARBA" id="ARBA00023163"/>
    </source>
</evidence>
<keyword evidence="10" id="KW-1185">Reference proteome</keyword>
<reference evidence="9 10" key="1">
    <citation type="journal article" date="2015" name="BMC Genomics">
        <title>Genome mining reveals unlocked bioactive potential of marine Gram-negative bacteria.</title>
        <authorList>
            <person name="Machado H."/>
            <person name="Sonnenschein E.C."/>
            <person name="Melchiorsen J."/>
            <person name="Gram L."/>
        </authorList>
    </citation>
    <scope>NUCLEOTIDE SEQUENCE [LARGE SCALE GENOMIC DNA]</scope>
    <source>
        <strain evidence="9 10">S2471</strain>
    </source>
</reference>
<organism evidence="9 10">
    <name type="scientific">Pseudoalteromonas rubra</name>
    <dbReference type="NCBI Taxonomy" id="43658"/>
    <lineage>
        <taxon>Bacteria</taxon>
        <taxon>Pseudomonadati</taxon>
        <taxon>Pseudomonadota</taxon>
        <taxon>Gammaproteobacteria</taxon>
        <taxon>Alteromonadales</taxon>
        <taxon>Pseudoalteromonadaceae</taxon>
        <taxon>Pseudoalteromonas</taxon>
    </lineage>
</organism>
<name>A0A0F4QHG3_9GAMM</name>
<feature type="domain" description="Sigma-54 factor interaction" evidence="7">
    <location>
        <begin position="155"/>
        <end position="376"/>
    </location>
</feature>
<accession>A0A0F4QHG3</accession>
<dbReference type="Pfam" id="PF02954">
    <property type="entry name" value="HTH_8"/>
    <property type="match status" value="1"/>
</dbReference>
<keyword evidence="1" id="KW-0547">Nucleotide-binding</keyword>
<evidence type="ECO:0000256" key="3">
    <source>
        <dbReference type="ARBA" id="ARBA00023015"/>
    </source>
</evidence>
<sequence>MQHKILVIDDNTDVIKALKILFLINDIDCEGADSPEQGLAMLQAQDYDLVIQDMNFTSDTTSGEEGKALYHQIRALNPDLPIILLTAWAQLEMAVELIKHGAADYIAKPWQDDKLLSSVNNLLEMYQLQQSQTRSKKQFKLRRDKLCSEYDLSGLTFADQAMLPLLETATQVACSDAQVLITGPNGAGKEKIAELLVANSAYRDKPFIRVNAGALPAELIEAELFGVVSGAYTGATKSREGRFAAADGGTLFLDEIGNLPLTGQQKLLRVLQTGEFEAVGSSKTQKVKVRVISATNANLNEAIARGTFRQDLYYRLNMIELRLPPLAERPDDIIPLAHHFLTSGKLLSDGAQRLLKRYAWPGNVRELQNVIGRAELLACGEQIEATDLGLSTAASAMVNHEFSIEDITQALDKHQGNVTHAAKSLGLSRQAMYRRMDKFGIKR</sequence>
<dbReference type="Gene3D" id="1.10.8.60">
    <property type="match status" value="1"/>
</dbReference>
<dbReference type="SUPFAM" id="SSF52172">
    <property type="entry name" value="CheY-like"/>
    <property type="match status" value="1"/>
</dbReference>
<dbReference type="InterPro" id="IPR011006">
    <property type="entry name" value="CheY-like_superfamily"/>
</dbReference>
<dbReference type="Gene3D" id="3.40.50.300">
    <property type="entry name" value="P-loop containing nucleotide triphosphate hydrolases"/>
    <property type="match status" value="1"/>
</dbReference>
<feature type="domain" description="Response regulatory" evidence="8">
    <location>
        <begin position="4"/>
        <end position="123"/>
    </location>
</feature>
<evidence type="ECO:0000256" key="1">
    <source>
        <dbReference type="ARBA" id="ARBA00022741"/>
    </source>
</evidence>
<dbReference type="SMART" id="SM00448">
    <property type="entry name" value="REC"/>
    <property type="match status" value="1"/>
</dbReference>
<dbReference type="GO" id="GO:0006355">
    <property type="term" value="P:regulation of DNA-templated transcription"/>
    <property type="evidence" value="ECO:0007669"/>
    <property type="project" value="InterPro"/>
</dbReference>
<dbReference type="PANTHER" id="PTHR32071">
    <property type="entry name" value="TRANSCRIPTIONAL REGULATORY PROTEIN"/>
    <property type="match status" value="1"/>
</dbReference>
<dbReference type="PROSITE" id="PS00688">
    <property type="entry name" value="SIGMA54_INTERACT_3"/>
    <property type="match status" value="1"/>
</dbReference>
<dbReference type="SUPFAM" id="SSF52540">
    <property type="entry name" value="P-loop containing nucleoside triphosphate hydrolases"/>
    <property type="match status" value="1"/>
</dbReference>
<evidence type="ECO:0000259" key="8">
    <source>
        <dbReference type="PROSITE" id="PS50110"/>
    </source>
</evidence>
<dbReference type="Gene3D" id="1.10.10.60">
    <property type="entry name" value="Homeodomain-like"/>
    <property type="match status" value="1"/>
</dbReference>
<keyword evidence="3" id="KW-0805">Transcription regulation</keyword>
<keyword evidence="6" id="KW-0597">Phosphoprotein</keyword>
<keyword evidence="2" id="KW-0067">ATP-binding</keyword>
<dbReference type="PRINTS" id="PR01590">
    <property type="entry name" value="HTHFIS"/>
</dbReference>
<keyword evidence="9" id="KW-0418">Kinase</keyword>
<dbReference type="PANTHER" id="PTHR32071:SF86">
    <property type="entry name" value="TWO COMPONENT SIGNAL TRANSDUCTION SYSTEM SIGMA54-DEPENDENT RESPONSE REGULATOR FIS FAMILY"/>
    <property type="match status" value="1"/>
</dbReference>
<dbReference type="Proteomes" id="UP000033452">
    <property type="component" value="Unassembled WGS sequence"/>
</dbReference>
<dbReference type="InterPro" id="IPR027417">
    <property type="entry name" value="P-loop_NTPase"/>
</dbReference>
<dbReference type="EMBL" id="JXYA01000044">
    <property type="protein sequence ID" value="KJZ06769.1"/>
    <property type="molecule type" value="Genomic_DNA"/>
</dbReference>
<dbReference type="GO" id="GO:0005524">
    <property type="term" value="F:ATP binding"/>
    <property type="evidence" value="ECO:0007669"/>
    <property type="project" value="UniProtKB-KW"/>
</dbReference>
<dbReference type="InterPro" id="IPR058031">
    <property type="entry name" value="AAA_lid_NorR"/>
</dbReference>
<keyword evidence="5" id="KW-0804">Transcription</keyword>
<evidence type="ECO:0000256" key="6">
    <source>
        <dbReference type="PROSITE-ProRule" id="PRU00169"/>
    </source>
</evidence>
<dbReference type="PATRIC" id="fig|43658.5.peg.3757"/>
<keyword evidence="4" id="KW-0238">DNA-binding</keyword>
<evidence type="ECO:0000313" key="9">
    <source>
        <dbReference type="EMBL" id="KJZ06769.1"/>
    </source>
</evidence>
<dbReference type="Pfam" id="PF00158">
    <property type="entry name" value="Sigma54_activat"/>
    <property type="match status" value="1"/>
</dbReference>
<dbReference type="InterPro" id="IPR003593">
    <property type="entry name" value="AAA+_ATPase"/>
</dbReference>
<dbReference type="InterPro" id="IPR001789">
    <property type="entry name" value="Sig_transdc_resp-reg_receiver"/>
</dbReference>
<dbReference type="InterPro" id="IPR009057">
    <property type="entry name" value="Homeodomain-like_sf"/>
</dbReference>
<proteinExistence type="predicted"/>
<dbReference type="GO" id="GO:0000160">
    <property type="term" value="P:phosphorelay signal transduction system"/>
    <property type="evidence" value="ECO:0007669"/>
    <property type="project" value="InterPro"/>
</dbReference>
<evidence type="ECO:0000256" key="2">
    <source>
        <dbReference type="ARBA" id="ARBA00022840"/>
    </source>
</evidence>
<protein>
    <submittedName>
        <fullName evidence="9">Histidine kinase</fullName>
    </submittedName>
</protein>
<dbReference type="Gene3D" id="3.40.50.2300">
    <property type="match status" value="1"/>
</dbReference>
<dbReference type="PROSITE" id="PS50045">
    <property type="entry name" value="SIGMA54_INTERACT_4"/>
    <property type="match status" value="1"/>
</dbReference>
<dbReference type="PROSITE" id="PS00676">
    <property type="entry name" value="SIGMA54_INTERACT_2"/>
    <property type="match status" value="1"/>
</dbReference>
<dbReference type="PROSITE" id="PS50110">
    <property type="entry name" value="RESPONSE_REGULATORY"/>
    <property type="match status" value="1"/>
</dbReference>
<dbReference type="OrthoDB" id="9804019at2"/>
<keyword evidence="9" id="KW-0808">Transferase</keyword>
<evidence type="ECO:0000313" key="10">
    <source>
        <dbReference type="Proteomes" id="UP000033452"/>
    </source>
</evidence>
<dbReference type="GO" id="GO:0016301">
    <property type="term" value="F:kinase activity"/>
    <property type="evidence" value="ECO:0007669"/>
    <property type="project" value="UniProtKB-KW"/>
</dbReference>
<comment type="caution">
    <text evidence="9">The sequence shown here is derived from an EMBL/GenBank/DDBJ whole genome shotgun (WGS) entry which is preliminary data.</text>
</comment>
<evidence type="ECO:0000259" key="7">
    <source>
        <dbReference type="PROSITE" id="PS50045"/>
    </source>
</evidence>
<dbReference type="GO" id="GO:0043565">
    <property type="term" value="F:sequence-specific DNA binding"/>
    <property type="evidence" value="ECO:0007669"/>
    <property type="project" value="InterPro"/>
</dbReference>
<evidence type="ECO:0000256" key="4">
    <source>
        <dbReference type="ARBA" id="ARBA00023125"/>
    </source>
</evidence>
<dbReference type="AlphaFoldDB" id="A0A0F4QHG3"/>
<dbReference type="RefSeq" id="WP_046006331.1">
    <property type="nucleotide sequence ID" value="NZ_JXYA01000044.1"/>
</dbReference>
<dbReference type="InterPro" id="IPR025944">
    <property type="entry name" value="Sigma_54_int_dom_CS"/>
</dbReference>